<dbReference type="EMBL" id="LAZR01000191">
    <property type="protein sequence ID" value="KKN83050.1"/>
    <property type="molecule type" value="Genomic_DNA"/>
</dbReference>
<gene>
    <name evidence="1" type="ORF">LCGC14_0303160</name>
</gene>
<evidence type="ECO:0000313" key="1">
    <source>
        <dbReference type="EMBL" id="KKN83050.1"/>
    </source>
</evidence>
<sequence>MNIDEYPDLTNLKLIAIGKAYISRTHQNSDAVPLQRAVEIIEEYNASVLAFIKRLNEEKT</sequence>
<reference evidence="1" key="1">
    <citation type="journal article" date="2015" name="Nature">
        <title>Complex archaea that bridge the gap between prokaryotes and eukaryotes.</title>
        <authorList>
            <person name="Spang A."/>
            <person name="Saw J.H."/>
            <person name="Jorgensen S.L."/>
            <person name="Zaremba-Niedzwiedzka K."/>
            <person name="Martijn J."/>
            <person name="Lind A.E."/>
            <person name="van Eijk R."/>
            <person name="Schleper C."/>
            <person name="Guy L."/>
            <person name="Ettema T.J."/>
        </authorList>
    </citation>
    <scope>NUCLEOTIDE SEQUENCE</scope>
</reference>
<organism evidence="1">
    <name type="scientific">marine sediment metagenome</name>
    <dbReference type="NCBI Taxonomy" id="412755"/>
    <lineage>
        <taxon>unclassified sequences</taxon>
        <taxon>metagenomes</taxon>
        <taxon>ecological metagenomes</taxon>
    </lineage>
</organism>
<proteinExistence type="predicted"/>
<comment type="caution">
    <text evidence="1">The sequence shown here is derived from an EMBL/GenBank/DDBJ whole genome shotgun (WGS) entry which is preliminary data.</text>
</comment>
<accession>A0A0F9TPQ4</accession>
<protein>
    <submittedName>
        <fullName evidence="1">Uncharacterized protein</fullName>
    </submittedName>
</protein>
<name>A0A0F9TPQ4_9ZZZZ</name>
<dbReference type="AlphaFoldDB" id="A0A0F9TPQ4"/>